<organism evidence="10 11">
    <name type="scientific">Paenibacillus thermoaerophilus</name>
    <dbReference type="NCBI Taxonomy" id="1215385"/>
    <lineage>
        <taxon>Bacteria</taxon>
        <taxon>Bacillati</taxon>
        <taxon>Bacillota</taxon>
        <taxon>Bacilli</taxon>
        <taxon>Bacillales</taxon>
        <taxon>Paenibacillaceae</taxon>
        <taxon>Paenibacillus</taxon>
    </lineage>
</organism>
<comment type="similarity">
    <text evidence="3">Belongs to the methyltransferase superfamily. Arsenite methyltransferase family.</text>
</comment>
<dbReference type="CDD" id="cd02440">
    <property type="entry name" value="AdoMet_MTases"/>
    <property type="match status" value="1"/>
</dbReference>
<evidence type="ECO:0000256" key="1">
    <source>
        <dbReference type="ARBA" id="ARBA00022679"/>
    </source>
</evidence>
<evidence type="ECO:0000256" key="5">
    <source>
        <dbReference type="ARBA" id="ARBA00034545"/>
    </source>
</evidence>
<dbReference type="NCBIfam" id="NF008823">
    <property type="entry name" value="PRK11873.1"/>
    <property type="match status" value="1"/>
</dbReference>
<dbReference type="PANTHER" id="PTHR43675:SF8">
    <property type="entry name" value="ARSENITE METHYLTRANSFERASE"/>
    <property type="match status" value="1"/>
</dbReference>
<dbReference type="GO" id="GO:0008168">
    <property type="term" value="F:methyltransferase activity"/>
    <property type="evidence" value="ECO:0007669"/>
    <property type="project" value="UniProtKB-KW"/>
</dbReference>
<dbReference type="InterPro" id="IPR029063">
    <property type="entry name" value="SAM-dependent_MTases_sf"/>
</dbReference>
<evidence type="ECO:0000256" key="8">
    <source>
        <dbReference type="ARBA" id="ARBA00048428"/>
    </source>
</evidence>
<evidence type="ECO:0000313" key="10">
    <source>
        <dbReference type="EMBL" id="MFC7749695.1"/>
    </source>
</evidence>
<dbReference type="RefSeq" id="WP_138790377.1">
    <property type="nucleotide sequence ID" value="NZ_JBHTGQ010000016.1"/>
</dbReference>
<dbReference type="Gene3D" id="3.40.50.150">
    <property type="entry name" value="Vaccinia Virus protein VP39"/>
    <property type="match status" value="1"/>
</dbReference>
<dbReference type="GO" id="GO:0032259">
    <property type="term" value="P:methylation"/>
    <property type="evidence" value="ECO:0007669"/>
    <property type="project" value="UniProtKB-KW"/>
</dbReference>
<evidence type="ECO:0000256" key="4">
    <source>
        <dbReference type="ARBA" id="ARBA00034521"/>
    </source>
</evidence>
<evidence type="ECO:0000256" key="7">
    <source>
        <dbReference type="ARBA" id="ARBA00047943"/>
    </source>
</evidence>
<comment type="catalytic activity">
    <reaction evidence="6">
        <text>arsenic triglutathione + [thioredoxin]-dithiol + S-adenosyl-L-methionine + 2 H2O = methylarsonous acid + [thioredoxin]-disulfide + 3 glutathione + S-adenosyl-L-homocysteine + H(+)</text>
        <dbReference type="Rhea" id="RHEA:69460"/>
        <dbReference type="Rhea" id="RHEA-COMP:10698"/>
        <dbReference type="Rhea" id="RHEA-COMP:10700"/>
        <dbReference type="ChEBI" id="CHEBI:15377"/>
        <dbReference type="ChEBI" id="CHEBI:15378"/>
        <dbReference type="ChEBI" id="CHEBI:17826"/>
        <dbReference type="ChEBI" id="CHEBI:29950"/>
        <dbReference type="ChEBI" id="CHEBI:50058"/>
        <dbReference type="ChEBI" id="CHEBI:57856"/>
        <dbReference type="ChEBI" id="CHEBI:57925"/>
        <dbReference type="ChEBI" id="CHEBI:59789"/>
        <dbReference type="ChEBI" id="CHEBI:183640"/>
        <dbReference type="EC" id="2.1.1.137"/>
    </reaction>
</comment>
<proteinExistence type="inferred from homology"/>
<feature type="domain" description="Methyltransferase" evidence="9">
    <location>
        <begin position="78"/>
        <end position="224"/>
    </location>
</feature>
<keyword evidence="10" id="KW-0489">Methyltransferase</keyword>
<accession>A0ABW2V3S9</accession>
<dbReference type="Pfam" id="PF13847">
    <property type="entry name" value="Methyltransf_31"/>
    <property type="match status" value="1"/>
</dbReference>
<protein>
    <recommendedName>
        <fullName evidence="5">Arsenite methyltransferase</fullName>
        <ecNumber evidence="4">2.1.1.137</ecNumber>
    </recommendedName>
</protein>
<dbReference type="EC" id="2.1.1.137" evidence="4"/>
<keyword evidence="1" id="KW-0808">Transferase</keyword>
<evidence type="ECO:0000313" key="11">
    <source>
        <dbReference type="Proteomes" id="UP001596528"/>
    </source>
</evidence>
<dbReference type="SUPFAM" id="SSF53335">
    <property type="entry name" value="S-adenosyl-L-methionine-dependent methyltransferases"/>
    <property type="match status" value="1"/>
</dbReference>
<dbReference type="InterPro" id="IPR025714">
    <property type="entry name" value="Methyltranfer_dom"/>
</dbReference>
<reference evidence="11" key="1">
    <citation type="journal article" date="2019" name="Int. J. Syst. Evol. Microbiol.">
        <title>The Global Catalogue of Microorganisms (GCM) 10K type strain sequencing project: providing services to taxonomists for standard genome sequencing and annotation.</title>
        <authorList>
            <consortium name="The Broad Institute Genomics Platform"/>
            <consortium name="The Broad Institute Genome Sequencing Center for Infectious Disease"/>
            <person name="Wu L."/>
            <person name="Ma J."/>
        </authorList>
    </citation>
    <scope>NUCLEOTIDE SEQUENCE [LARGE SCALE GENOMIC DNA]</scope>
    <source>
        <strain evidence="11">JCM 18657</strain>
    </source>
</reference>
<comment type="catalytic activity">
    <reaction evidence="7">
        <text>arsenic triglutathione + 2 [thioredoxin]-dithiol + 2 S-adenosyl-L-methionine + H2O = dimethylarsinous acid + 2 [thioredoxin]-disulfide + 3 glutathione + 2 S-adenosyl-L-homocysteine + 2 H(+)</text>
        <dbReference type="Rhea" id="RHEA:69464"/>
        <dbReference type="Rhea" id="RHEA-COMP:10698"/>
        <dbReference type="Rhea" id="RHEA-COMP:10700"/>
        <dbReference type="ChEBI" id="CHEBI:15377"/>
        <dbReference type="ChEBI" id="CHEBI:15378"/>
        <dbReference type="ChEBI" id="CHEBI:23808"/>
        <dbReference type="ChEBI" id="CHEBI:29950"/>
        <dbReference type="ChEBI" id="CHEBI:50058"/>
        <dbReference type="ChEBI" id="CHEBI:57856"/>
        <dbReference type="ChEBI" id="CHEBI:57925"/>
        <dbReference type="ChEBI" id="CHEBI:59789"/>
        <dbReference type="ChEBI" id="CHEBI:183640"/>
        <dbReference type="EC" id="2.1.1.137"/>
    </reaction>
</comment>
<keyword evidence="11" id="KW-1185">Reference proteome</keyword>
<evidence type="ECO:0000256" key="6">
    <source>
        <dbReference type="ARBA" id="ARBA00047941"/>
    </source>
</evidence>
<gene>
    <name evidence="10" type="ORF">ACFQWB_07060</name>
</gene>
<keyword evidence="2" id="KW-0949">S-adenosyl-L-methionine</keyword>
<comment type="catalytic activity">
    <reaction evidence="8">
        <text>arsenic triglutathione + 3 [thioredoxin]-dithiol + 3 S-adenosyl-L-methionine = trimethylarsine + 3 [thioredoxin]-disulfide + 3 glutathione + 3 S-adenosyl-L-homocysteine + 3 H(+)</text>
        <dbReference type="Rhea" id="RHEA:69432"/>
        <dbReference type="Rhea" id="RHEA-COMP:10698"/>
        <dbReference type="Rhea" id="RHEA-COMP:10700"/>
        <dbReference type="ChEBI" id="CHEBI:15378"/>
        <dbReference type="ChEBI" id="CHEBI:27130"/>
        <dbReference type="ChEBI" id="CHEBI:29950"/>
        <dbReference type="ChEBI" id="CHEBI:50058"/>
        <dbReference type="ChEBI" id="CHEBI:57856"/>
        <dbReference type="ChEBI" id="CHEBI:57925"/>
        <dbReference type="ChEBI" id="CHEBI:59789"/>
        <dbReference type="ChEBI" id="CHEBI:183640"/>
        <dbReference type="EC" id="2.1.1.137"/>
    </reaction>
</comment>
<evidence type="ECO:0000256" key="2">
    <source>
        <dbReference type="ARBA" id="ARBA00022691"/>
    </source>
</evidence>
<dbReference type="EMBL" id="JBHTGQ010000016">
    <property type="protein sequence ID" value="MFC7749695.1"/>
    <property type="molecule type" value="Genomic_DNA"/>
</dbReference>
<evidence type="ECO:0000259" key="9">
    <source>
        <dbReference type="Pfam" id="PF13847"/>
    </source>
</evidence>
<dbReference type="InterPro" id="IPR026669">
    <property type="entry name" value="Arsenite_MeTrfase-like"/>
</dbReference>
<evidence type="ECO:0000256" key="3">
    <source>
        <dbReference type="ARBA" id="ARBA00034487"/>
    </source>
</evidence>
<comment type="caution">
    <text evidence="10">The sequence shown here is derived from an EMBL/GenBank/DDBJ whole genome shotgun (WGS) entry which is preliminary data.</text>
</comment>
<dbReference type="Proteomes" id="UP001596528">
    <property type="component" value="Unassembled WGS sequence"/>
</dbReference>
<name>A0ABW2V3S9_9BACL</name>
<sequence length="264" mass="28153">MSDLTKDQIRQNVRSRYKQIALQEPNSGTCCSASSACCVSPTEISSRLGYSAEELSAVPEGSNLGLGCGNPQSIAELKPGEVVLDLGSGGGFDCFLASRQVGEAGRVIGVDLTPEMISKARANASKGGFSNTEFRLGEIEHLPIADQSIDVIISNCVINLSPDKPQVFREAFRVLKSGGRLAISDVVLTAELPPEIKNDLDALYTGCISGASPIDELKLILEQSGFTQVTIEPKDESRVFIQDWLPGAHIEDYIASAIIKGVKP</sequence>
<dbReference type="PANTHER" id="PTHR43675">
    <property type="entry name" value="ARSENITE METHYLTRANSFERASE"/>
    <property type="match status" value="1"/>
</dbReference>